<feature type="transmembrane region" description="Helical" evidence="1">
    <location>
        <begin position="56"/>
        <end position="77"/>
    </location>
</feature>
<feature type="transmembrane region" description="Helical" evidence="1">
    <location>
        <begin position="241"/>
        <end position="261"/>
    </location>
</feature>
<dbReference type="AlphaFoldDB" id="A0A4R6RE05"/>
<feature type="transmembrane region" description="Helical" evidence="1">
    <location>
        <begin position="157"/>
        <end position="180"/>
    </location>
</feature>
<evidence type="ECO:0000313" key="3">
    <source>
        <dbReference type="EMBL" id="TDP84305.1"/>
    </source>
</evidence>
<evidence type="ECO:0000259" key="2">
    <source>
        <dbReference type="Pfam" id="PF01757"/>
    </source>
</evidence>
<sequence length="376" mass="39074">MTDVSLTTRSGTDRSYAPFGAFRLALAALVMLQHVAAQLAPAAFLDAVAPYEFGSTAVLVFFVLSGYVIADATQLVYARRPVAFLANRAMRILPSYAVALAVFGLAAATTLALGGAVSADGTPLALADLADPRIWALNLAAALPGGERLAGDAPVPALIVVVWAVRIEMAFYVAWFALLLAARIARIDFDRLLTWAGVALLAASLVAFERTAGSTPAFVPFFVLGVTLQRLAGRSAAADRLVTLGLVAIATAAMALSTARIADLPPTIGDTGHFRDGPAQVALFGGLVILMFALATIRLPGRSAAAALDRRIGEQTYPLYLNHDTALMMVGAVLGAGVFASLLGAIAGLVLSVGVARLTEPVIGLARDRIRGRRLA</sequence>
<dbReference type="GO" id="GO:0016747">
    <property type="term" value="F:acyltransferase activity, transferring groups other than amino-acyl groups"/>
    <property type="evidence" value="ECO:0007669"/>
    <property type="project" value="InterPro"/>
</dbReference>
<evidence type="ECO:0000313" key="4">
    <source>
        <dbReference type="Proteomes" id="UP000294547"/>
    </source>
</evidence>
<dbReference type="EMBL" id="SNXY01000008">
    <property type="protein sequence ID" value="TDP84305.1"/>
    <property type="molecule type" value="Genomic_DNA"/>
</dbReference>
<feature type="transmembrane region" description="Helical" evidence="1">
    <location>
        <begin position="326"/>
        <end position="351"/>
    </location>
</feature>
<comment type="caution">
    <text evidence="3">The sequence shown here is derived from an EMBL/GenBank/DDBJ whole genome shotgun (WGS) entry which is preliminary data.</text>
</comment>
<evidence type="ECO:0000256" key="1">
    <source>
        <dbReference type="SAM" id="Phobius"/>
    </source>
</evidence>
<keyword evidence="1" id="KW-1133">Transmembrane helix</keyword>
<dbReference type="RefSeq" id="WP_126540318.1">
    <property type="nucleotide sequence ID" value="NZ_BSPM01000002.1"/>
</dbReference>
<keyword evidence="1" id="KW-0812">Transmembrane</keyword>
<organism evidence="3 4">
    <name type="scientific">Oharaeibacter diazotrophicus</name>
    <dbReference type="NCBI Taxonomy" id="1920512"/>
    <lineage>
        <taxon>Bacteria</taxon>
        <taxon>Pseudomonadati</taxon>
        <taxon>Pseudomonadota</taxon>
        <taxon>Alphaproteobacteria</taxon>
        <taxon>Hyphomicrobiales</taxon>
        <taxon>Pleomorphomonadaceae</taxon>
        <taxon>Oharaeibacter</taxon>
    </lineage>
</organism>
<accession>A0A4R6RE05</accession>
<reference evidence="3 4" key="1">
    <citation type="submission" date="2019-03" db="EMBL/GenBank/DDBJ databases">
        <title>Genomic Encyclopedia of Type Strains, Phase IV (KMG-IV): sequencing the most valuable type-strain genomes for metagenomic binning, comparative biology and taxonomic classification.</title>
        <authorList>
            <person name="Goeker M."/>
        </authorList>
    </citation>
    <scope>NUCLEOTIDE SEQUENCE [LARGE SCALE GENOMIC DNA]</scope>
    <source>
        <strain evidence="3 4">DSM 102969</strain>
    </source>
</reference>
<dbReference type="PANTHER" id="PTHR23028:SF53">
    <property type="entry name" value="ACYL_TRANSF_3 DOMAIN-CONTAINING PROTEIN"/>
    <property type="match status" value="1"/>
</dbReference>
<dbReference type="Proteomes" id="UP000294547">
    <property type="component" value="Unassembled WGS sequence"/>
</dbReference>
<keyword evidence="1" id="KW-0472">Membrane</keyword>
<name>A0A4R6RE05_9HYPH</name>
<dbReference type="PANTHER" id="PTHR23028">
    <property type="entry name" value="ACETYLTRANSFERASE"/>
    <property type="match status" value="1"/>
</dbReference>
<feature type="transmembrane region" description="Helical" evidence="1">
    <location>
        <begin position="21"/>
        <end position="44"/>
    </location>
</feature>
<dbReference type="InterPro" id="IPR002656">
    <property type="entry name" value="Acyl_transf_3_dom"/>
</dbReference>
<proteinExistence type="predicted"/>
<protein>
    <submittedName>
        <fullName evidence="3">Peptidoglycan/LPS O-acetylase OafA/YrhL</fullName>
    </submittedName>
</protein>
<feature type="transmembrane region" description="Helical" evidence="1">
    <location>
        <begin position="192"/>
        <end position="208"/>
    </location>
</feature>
<feature type="transmembrane region" description="Helical" evidence="1">
    <location>
        <begin position="281"/>
        <end position="301"/>
    </location>
</feature>
<keyword evidence="4" id="KW-1185">Reference proteome</keyword>
<gene>
    <name evidence="3" type="ORF">EDD54_2911</name>
</gene>
<feature type="transmembrane region" description="Helical" evidence="1">
    <location>
        <begin position="98"/>
        <end position="119"/>
    </location>
</feature>
<feature type="transmembrane region" description="Helical" evidence="1">
    <location>
        <begin position="214"/>
        <end position="232"/>
    </location>
</feature>
<dbReference type="GO" id="GO:0016020">
    <property type="term" value="C:membrane"/>
    <property type="evidence" value="ECO:0007669"/>
    <property type="project" value="TreeGrafter"/>
</dbReference>
<dbReference type="InterPro" id="IPR050879">
    <property type="entry name" value="Acyltransferase_3"/>
</dbReference>
<dbReference type="OrthoDB" id="9767863at2"/>
<feature type="domain" description="Acyltransferase 3" evidence="2">
    <location>
        <begin position="23"/>
        <end position="356"/>
    </location>
</feature>
<dbReference type="Pfam" id="PF01757">
    <property type="entry name" value="Acyl_transf_3"/>
    <property type="match status" value="1"/>
</dbReference>
<dbReference type="GO" id="GO:0009103">
    <property type="term" value="P:lipopolysaccharide biosynthetic process"/>
    <property type="evidence" value="ECO:0007669"/>
    <property type="project" value="TreeGrafter"/>
</dbReference>